<keyword evidence="6 13" id="KW-0560">Oxidoreductase</keyword>
<protein>
    <recommendedName>
        <fullName evidence="10 13">4-hydroxy-tetrahydrodipicolinate reductase</fullName>
        <shortName evidence="13">HTPA reductase</shortName>
        <ecNumber evidence="10 13">1.17.1.8</ecNumber>
    </recommendedName>
</protein>
<comment type="similarity">
    <text evidence="1 13">Belongs to the DapB family.</text>
</comment>
<keyword evidence="5 13" id="KW-0220">Diaminopimelate biosynthesis</keyword>
<reference evidence="16 17" key="1">
    <citation type="submission" date="2018-04" db="EMBL/GenBank/DDBJ databases">
        <title>Novel Campyloabacter and Helicobacter Species and Strains.</title>
        <authorList>
            <person name="Mannion A.J."/>
            <person name="Shen Z."/>
            <person name="Fox J.G."/>
        </authorList>
    </citation>
    <scope>NUCLEOTIDE SEQUENCE [LARGE SCALE GENOMIC DNA]</scope>
    <source>
        <strain evidence="16 17">ATCC 700242</strain>
    </source>
</reference>
<comment type="caution">
    <text evidence="16">The sequence shown here is derived from an EMBL/GenBank/DDBJ whole genome shotgun (WGS) entry which is preliminary data.</text>
</comment>
<feature type="binding site" evidence="13">
    <location>
        <begin position="87"/>
        <end position="89"/>
    </location>
    <ligand>
        <name>NAD(+)</name>
        <dbReference type="ChEBI" id="CHEBI:57540"/>
    </ligand>
</feature>
<keyword evidence="17" id="KW-1185">Reference proteome</keyword>
<feature type="binding site" evidence="13">
    <location>
        <position position="43"/>
    </location>
    <ligand>
        <name>NAD(+)</name>
        <dbReference type="ChEBI" id="CHEBI:57540"/>
    </ligand>
</feature>
<dbReference type="UniPathway" id="UPA00034">
    <property type="reaction ID" value="UER00018"/>
</dbReference>
<evidence type="ECO:0000256" key="9">
    <source>
        <dbReference type="ARBA" id="ARBA00037922"/>
    </source>
</evidence>
<evidence type="ECO:0000313" key="16">
    <source>
        <dbReference type="EMBL" id="RDU69078.1"/>
    </source>
</evidence>
<evidence type="ECO:0000256" key="13">
    <source>
        <dbReference type="HAMAP-Rule" id="MF_00102"/>
    </source>
</evidence>
<dbReference type="PANTHER" id="PTHR20836">
    <property type="entry name" value="DIHYDRODIPICOLINATE REDUCTASE"/>
    <property type="match status" value="1"/>
</dbReference>
<dbReference type="AlphaFoldDB" id="A0A3D8IUZ3"/>
<dbReference type="PIRSF" id="PIRSF000161">
    <property type="entry name" value="DHPR"/>
    <property type="match status" value="1"/>
</dbReference>
<evidence type="ECO:0000256" key="4">
    <source>
        <dbReference type="ARBA" id="ARBA00022857"/>
    </source>
</evidence>
<dbReference type="EMBL" id="NXLU01000004">
    <property type="protein sequence ID" value="RDU69078.1"/>
    <property type="molecule type" value="Genomic_DNA"/>
</dbReference>
<evidence type="ECO:0000256" key="12">
    <source>
        <dbReference type="ARBA" id="ARBA00049396"/>
    </source>
</evidence>
<comment type="catalytic activity">
    <reaction evidence="12 13">
        <text>(S)-2,3,4,5-tetrahydrodipicolinate + NAD(+) + H2O = (2S,4S)-4-hydroxy-2,3,4,5-tetrahydrodipicolinate + NADH + H(+)</text>
        <dbReference type="Rhea" id="RHEA:35323"/>
        <dbReference type="ChEBI" id="CHEBI:15377"/>
        <dbReference type="ChEBI" id="CHEBI:15378"/>
        <dbReference type="ChEBI" id="CHEBI:16845"/>
        <dbReference type="ChEBI" id="CHEBI:57540"/>
        <dbReference type="ChEBI" id="CHEBI:57945"/>
        <dbReference type="ChEBI" id="CHEBI:67139"/>
        <dbReference type="EC" id="1.17.1.8"/>
    </reaction>
</comment>
<dbReference type="HAMAP" id="MF_00102">
    <property type="entry name" value="DapB"/>
    <property type="match status" value="1"/>
</dbReference>
<feature type="domain" description="Dihydrodipicolinate reductase C-terminal" evidence="15">
    <location>
        <begin position="116"/>
        <end position="251"/>
    </location>
</feature>
<evidence type="ECO:0000259" key="15">
    <source>
        <dbReference type="Pfam" id="PF05173"/>
    </source>
</evidence>
<gene>
    <name evidence="13" type="primary">dapB</name>
    <name evidence="16" type="ORF">CQA62_04410</name>
</gene>
<evidence type="ECO:0000256" key="5">
    <source>
        <dbReference type="ARBA" id="ARBA00022915"/>
    </source>
</evidence>
<dbReference type="GO" id="GO:0051287">
    <property type="term" value="F:NAD binding"/>
    <property type="evidence" value="ECO:0007669"/>
    <property type="project" value="UniProtKB-UniRule"/>
</dbReference>
<dbReference type="FunFam" id="3.30.360.10:FF:000004">
    <property type="entry name" value="4-hydroxy-tetrahydrodipicolinate reductase"/>
    <property type="match status" value="1"/>
</dbReference>
<dbReference type="InterPro" id="IPR000846">
    <property type="entry name" value="DapB_N"/>
</dbReference>
<dbReference type="GO" id="GO:0016726">
    <property type="term" value="F:oxidoreductase activity, acting on CH or CH2 groups, NAD or NADP as acceptor"/>
    <property type="evidence" value="ECO:0007669"/>
    <property type="project" value="UniProtKB-UniRule"/>
</dbReference>
<evidence type="ECO:0000256" key="3">
    <source>
        <dbReference type="ARBA" id="ARBA00022605"/>
    </source>
</evidence>
<evidence type="ECO:0000256" key="7">
    <source>
        <dbReference type="ARBA" id="ARBA00023027"/>
    </source>
</evidence>
<sequence length="253" mass="27888">MLKVGLVGYTGRMGQLIAKHLLQENDLCLSCIFTHQTPVSVSEEILSTNDWKEFLSSCDCVIDFSNPTGTLHLLQALLHFPKPAVIGTTGLQQEKKLLLEVSKLAAVVYATNTSQGIALLNELAFLVAQKLPDADIEISEFHHHRKKDSPSGTAMTLAEFCAKARDLNLDHVRVSGRDGNIGERKKEEIGVMSFRGGDIVGKHTVGFYCNGEYLELTHNATSRDTFAKGAIRAIKWVIAQNNGLYSMQDVLKF</sequence>
<comment type="caution">
    <text evidence="13">Lacks conserved residue(s) required for the propagation of feature annotation.</text>
</comment>
<dbReference type="CDD" id="cd02274">
    <property type="entry name" value="DHDPR_N"/>
    <property type="match status" value="1"/>
</dbReference>
<dbReference type="Gene3D" id="3.40.50.720">
    <property type="entry name" value="NAD(P)-binding Rossmann-like Domain"/>
    <property type="match status" value="1"/>
</dbReference>
<evidence type="ECO:0000256" key="10">
    <source>
        <dbReference type="ARBA" id="ARBA00038983"/>
    </source>
</evidence>
<dbReference type="PANTHER" id="PTHR20836:SF0">
    <property type="entry name" value="4-HYDROXY-TETRAHYDRODIPICOLINATE REDUCTASE 1, CHLOROPLASTIC-RELATED"/>
    <property type="match status" value="1"/>
</dbReference>
<dbReference type="GO" id="GO:0050661">
    <property type="term" value="F:NADP binding"/>
    <property type="evidence" value="ECO:0007669"/>
    <property type="project" value="UniProtKB-UniRule"/>
</dbReference>
<dbReference type="InterPro" id="IPR022664">
    <property type="entry name" value="DapB_N_CS"/>
</dbReference>
<feature type="binding site" evidence="13">
    <location>
        <position position="143"/>
    </location>
    <ligand>
        <name>(S)-2,3,4,5-tetrahydrodipicolinate</name>
        <dbReference type="ChEBI" id="CHEBI:16845"/>
    </ligand>
</feature>
<dbReference type="GO" id="GO:0008839">
    <property type="term" value="F:4-hydroxy-tetrahydrodipicolinate reductase"/>
    <property type="evidence" value="ECO:0007669"/>
    <property type="project" value="UniProtKB-UniRule"/>
</dbReference>
<evidence type="ECO:0000256" key="11">
    <source>
        <dbReference type="ARBA" id="ARBA00049080"/>
    </source>
</evidence>
<feature type="domain" description="Dihydrodipicolinate reductase N-terminal" evidence="14">
    <location>
        <begin position="3"/>
        <end position="112"/>
    </location>
</feature>
<dbReference type="GO" id="GO:0005829">
    <property type="term" value="C:cytosol"/>
    <property type="evidence" value="ECO:0007669"/>
    <property type="project" value="TreeGrafter"/>
</dbReference>
<dbReference type="GO" id="GO:0019877">
    <property type="term" value="P:diaminopimelate biosynthetic process"/>
    <property type="evidence" value="ECO:0007669"/>
    <property type="project" value="UniProtKB-UniRule"/>
</dbReference>
<keyword evidence="8 13" id="KW-0457">Lysine biosynthesis</keyword>
<comment type="catalytic activity">
    <reaction evidence="11 13">
        <text>(S)-2,3,4,5-tetrahydrodipicolinate + NADP(+) + H2O = (2S,4S)-4-hydroxy-2,3,4,5-tetrahydrodipicolinate + NADPH + H(+)</text>
        <dbReference type="Rhea" id="RHEA:35331"/>
        <dbReference type="ChEBI" id="CHEBI:15377"/>
        <dbReference type="ChEBI" id="CHEBI:15378"/>
        <dbReference type="ChEBI" id="CHEBI:16845"/>
        <dbReference type="ChEBI" id="CHEBI:57783"/>
        <dbReference type="ChEBI" id="CHEBI:58349"/>
        <dbReference type="ChEBI" id="CHEBI:67139"/>
        <dbReference type="EC" id="1.17.1.8"/>
    </reaction>
</comment>
<feature type="binding site" evidence="13">
    <location>
        <begin position="110"/>
        <end position="113"/>
    </location>
    <ligand>
        <name>NAD(+)</name>
        <dbReference type="ChEBI" id="CHEBI:57540"/>
    </ligand>
</feature>
<feature type="binding site" evidence="13">
    <location>
        <begin position="8"/>
        <end position="13"/>
    </location>
    <ligand>
        <name>NAD(+)</name>
        <dbReference type="ChEBI" id="CHEBI:57540"/>
    </ligand>
</feature>
<dbReference type="InterPro" id="IPR023940">
    <property type="entry name" value="DHDPR_bac"/>
</dbReference>
<dbReference type="SUPFAM" id="SSF55347">
    <property type="entry name" value="Glyceraldehyde-3-phosphate dehydrogenase-like, C-terminal domain"/>
    <property type="match status" value="1"/>
</dbReference>
<keyword evidence="7 13" id="KW-0520">NAD</keyword>
<comment type="subunit">
    <text evidence="13">Homotetramer.</text>
</comment>
<dbReference type="InterPro" id="IPR022663">
    <property type="entry name" value="DapB_C"/>
</dbReference>
<feature type="active site" description="Proton donor/acceptor" evidence="13">
    <location>
        <position position="142"/>
    </location>
</feature>
<accession>A0A3D8IUZ3</accession>
<dbReference type="SUPFAM" id="SSF51735">
    <property type="entry name" value="NAD(P)-binding Rossmann-fold domains"/>
    <property type="match status" value="1"/>
</dbReference>
<keyword evidence="2 13" id="KW-0963">Cytoplasm</keyword>
<dbReference type="Pfam" id="PF05173">
    <property type="entry name" value="DapB_C"/>
    <property type="match status" value="1"/>
</dbReference>
<organism evidence="16 17">
    <name type="scientific">Helicobacter cholecystus</name>
    <dbReference type="NCBI Taxonomy" id="45498"/>
    <lineage>
        <taxon>Bacteria</taxon>
        <taxon>Pseudomonadati</taxon>
        <taxon>Campylobacterota</taxon>
        <taxon>Epsilonproteobacteria</taxon>
        <taxon>Campylobacterales</taxon>
        <taxon>Helicobacteraceae</taxon>
        <taxon>Helicobacter</taxon>
    </lineage>
</organism>
<dbReference type="OrthoDB" id="9790352at2"/>
<dbReference type="Pfam" id="PF01113">
    <property type="entry name" value="DapB_N"/>
    <property type="match status" value="1"/>
</dbReference>
<keyword evidence="3 13" id="KW-0028">Amino-acid biosynthesis</keyword>
<proteinExistence type="inferred from homology"/>
<dbReference type="PROSITE" id="PS01298">
    <property type="entry name" value="DAPB"/>
    <property type="match status" value="1"/>
</dbReference>
<dbReference type="GO" id="GO:0009089">
    <property type="term" value="P:lysine biosynthetic process via diaminopimelate"/>
    <property type="evidence" value="ECO:0007669"/>
    <property type="project" value="UniProtKB-UniRule"/>
</dbReference>
<evidence type="ECO:0000313" key="17">
    <source>
        <dbReference type="Proteomes" id="UP000257067"/>
    </source>
</evidence>
<feature type="active site" description="Proton donor" evidence="13">
    <location>
        <position position="146"/>
    </location>
</feature>
<evidence type="ECO:0000256" key="1">
    <source>
        <dbReference type="ARBA" id="ARBA00006642"/>
    </source>
</evidence>
<evidence type="ECO:0000259" key="14">
    <source>
        <dbReference type="Pfam" id="PF01113"/>
    </source>
</evidence>
<comment type="pathway">
    <text evidence="9 13">Amino-acid biosynthesis; L-lysine biosynthesis via DAP pathway; (S)-tetrahydrodipicolinate from L-aspartate: step 4/4.</text>
</comment>
<dbReference type="NCBIfam" id="TIGR00036">
    <property type="entry name" value="dapB"/>
    <property type="match status" value="1"/>
</dbReference>
<comment type="subcellular location">
    <subcellularLocation>
        <location evidence="13">Cytoplasm</location>
    </subcellularLocation>
</comment>
<evidence type="ECO:0000256" key="8">
    <source>
        <dbReference type="ARBA" id="ARBA00023154"/>
    </source>
</evidence>
<dbReference type="InterPro" id="IPR036291">
    <property type="entry name" value="NAD(P)-bd_dom_sf"/>
</dbReference>
<evidence type="ECO:0000256" key="2">
    <source>
        <dbReference type="ARBA" id="ARBA00022490"/>
    </source>
</evidence>
<dbReference type="RefSeq" id="WP_104724717.1">
    <property type="nucleotide sequence ID" value="NZ_FZNE01000004.1"/>
</dbReference>
<name>A0A3D8IUZ3_9HELI</name>
<keyword evidence="4 13" id="KW-0521">NADP</keyword>
<evidence type="ECO:0000256" key="6">
    <source>
        <dbReference type="ARBA" id="ARBA00023002"/>
    </source>
</evidence>
<feature type="binding site" evidence="13">
    <location>
        <begin position="152"/>
        <end position="153"/>
    </location>
    <ligand>
        <name>(S)-2,3,4,5-tetrahydrodipicolinate</name>
        <dbReference type="ChEBI" id="CHEBI:16845"/>
    </ligand>
</feature>
<dbReference type="Gene3D" id="3.30.360.10">
    <property type="entry name" value="Dihydrodipicolinate Reductase, domain 2"/>
    <property type="match status" value="1"/>
</dbReference>
<comment type="caution">
    <text evidence="13">Was originally thought to be a dihydrodipicolinate reductase (DHDPR), catalyzing the conversion of dihydrodipicolinate to tetrahydrodipicolinate. However, it was shown in E.coli that the substrate of the enzymatic reaction is not dihydrodipicolinate (DHDP) but in fact (2S,4S)-4-hydroxy-2,3,4,5-tetrahydrodipicolinic acid (HTPA), the product released by the DapA-catalyzed reaction.</text>
</comment>
<comment type="function">
    <text evidence="13">Catalyzes the conversion of 4-hydroxy-tetrahydrodipicolinate (HTPA) to tetrahydrodipicolinate.</text>
</comment>
<dbReference type="Proteomes" id="UP000257067">
    <property type="component" value="Unassembled WGS sequence"/>
</dbReference>
<dbReference type="EC" id="1.17.1.8" evidence="10 13"/>